<proteinExistence type="predicted"/>
<protein>
    <recommendedName>
        <fullName evidence="2">HicB-like antitoxin of toxin-antitoxin system domain-containing protein</fullName>
    </recommendedName>
</protein>
<gene>
    <name evidence="1" type="ORF">S03H2_04766</name>
</gene>
<dbReference type="SUPFAM" id="SSF143100">
    <property type="entry name" value="TTHA1013/TTHA0281-like"/>
    <property type="match status" value="1"/>
</dbReference>
<sequence length="68" mass="8224">MRGYKMTKYFTLEYWKDNDWYVGRLKEVPGIFSQGKTEKELEKNIRDAYYLMIEDDKSIDTSSKTKQI</sequence>
<reference evidence="1" key="1">
    <citation type="journal article" date="2014" name="Front. Microbiol.">
        <title>High frequency of phylogenetically diverse reductive dehalogenase-homologous genes in deep subseafloor sedimentary metagenomes.</title>
        <authorList>
            <person name="Kawai M."/>
            <person name="Futagami T."/>
            <person name="Toyoda A."/>
            <person name="Takaki Y."/>
            <person name="Nishi S."/>
            <person name="Hori S."/>
            <person name="Arai W."/>
            <person name="Tsubouchi T."/>
            <person name="Morono Y."/>
            <person name="Uchiyama I."/>
            <person name="Ito T."/>
            <person name="Fujiyama A."/>
            <person name="Inagaki F."/>
            <person name="Takami H."/>
        </authorList>
    </citation>
    <scope>NUCLEOTIDE SEQUENCE</scope>
    <source>
        <strain evidence="1">Expedition CK06-06</strain>
    </source>
</reference>
<organism evidence="1">
    <name type="scientific">marine sediment metagenome</name>
    <dbReference type="NCBI Taxonomy" id="412755"/>
    <lineage>
        <taxon>unclassified sequences</taxon>
        <taxon>metagenomes</taxon>
        <taxon>ecological metagenomes</taxon>
    </lineage>
</organism>
<name>X1DPU8_9ZZZZ</name>
<dbReference type="Gene3D" id="3.30.160.250">
    <property type="match status" value="1"/>
</dbReference>
<accession>X1DPU8</accession>
<dbReference type="AlphaFoldDB" id="X1DPU8"/>
<feature type="non-terminal residue" evidence="1">
    <location>
        <position position="68"/>
    </location>
</feature>
<comment type="caution">
    <text evidence="1">The sequence shown here is derived from an EMBL/GenBank/DDBJ whole genome shotgun (WGS) entry which is preliminary data.</text>
</comment>
<dbReference type="EMBL" id="BARU01001924">
    <property type="protein sequence ID" value="GAH22232.1"/>
    <property type="molecule type" value="Genomic_DNA"/>
</dbReference>
<dbReference type="InterPro" id="IPR035069">
    <property type="entry name" value="TTHA1013/TTHA0281-like"/>
</dbReference>
<evidence type="ECO:0000313" key="1">
    <source>
        <dbReference type="EMBL" id="GAH22232.1"/>
    </source>
</evidence>
<evidence type="ECO:0008006" key="2">
    <source>
        <dbReference type="Google" id="ProtNLM"/>
    </source>
</evidence>